<feature type="domain" description="CobE/GbiG C-terminal" evidence="1">
    <location>
        <begin position="1"/>
        <end position="62"/>
    </location>
</feature>
<comment type="caution">
    <text evidence="2">The sequence shown here is derived from an EMBL/GenBank/DDBJ whole genome shotgun (WGS) entry which is preliminary data.</text>
</comment>
<proteinExistence type="predicted"/>
<feature type="non-terminal residue" evidence="2">
    <location>
        <position position="1"/>
    </location>
</feature>
<dbReference type="Proteomes" id="UP001330749">
    <property type="component" value="Unassembled WGS sequence"/>
</dbReference>
<protein>
    <submittedName>
        <fullName evidence="2">Cobalamin biosynthesis protein</fullName>
    </submittedName>
</protein>
<dbReference type="EMBL" id="JARMQG010000332">
    <property type="protein sequence ID" value="MED3564398.1"/>
    <property type="molecule type" value="Genomic_DNA"/>
</dbReference>
<gene>
    <name evidence="2" type="ORF">P4447_18450</name>
</gene>
<organism evidence="2 3">
    <name type="scientific">Bacillus xiapuensis</name>
    <dbReference type="NCBI Taxonomy" id="2014075"/>
    <lineage>
        <taxon>Bacteria</taxon>
        <taxon>Bacillati</taxon>
        <taxon>Bacillota</taxon>
        <taxon>Bacilli</taxon>
        <taxon>Bacillales</taxon>
        <taxon>Bacillaceae</taxon>
        <taxon>Bacillus</taxon>
    </lineage>
</organism>
<evidence type="ECO:0000313" key="2">
    <source>
        <dbReference type="EMBL" id="MED3564398.1"/>
    </source>
</evidence>
<accession>A0ABU6NEA6</accession>
<keyword evidence="3" id="KW-1185">Reference proteome</keyword>
<dbReference type="InterPro" id="IPR036518">
    <property type="entry name" value="CobE/GbiG_C_sf"/>
</dbReference>
<name>A0ABU6NEA6_9BACI</name>
<dbReference type="Gene3D" id="3.30.420.180">
    <property type="entry name" value="CobE/GbiG C-terminal domain"/>
    <property type="match status" value="1"/>
</dbReference>
<reference evidence="2 3" key="1">
    <citation type="submission" date="2023-03" db="EMBL/GenBank/DDBJ databases">
        <title>Bacillus Genome Sequencing.</title>
        <authorList>
            <person name="Dunlap C."/>
        </authorList>
    </citation>
    <scope>NUCLEOTIDE SEQUENCE [LARGE SCALE GENOMIC DNA]</scope>
    <source>
        <strain evidence="2 3">B-14544</strain>
    </source>
</reference>
<dbReference type="Pfam" id="PF01890">
    <property type="entry name" value="CbiG_C"/>
    <property type="match status" value="1"/>
</dbReference>
<dbReference type="SUPFAM" id="SSF159664">
    <property type="entry name" value="CobE/GbiG C-terminal domain-like"/>
    <property type="match status" value="1"/>
</dbReference>
<evidence type="ECO:0000259" key="1">
    <source>
        <dbReference type="Pfam" id="PF01890"/>
    </source>
</evidence>
<dbReference type="RefSeq" id="WP_327969525.1">
    <property type="nucleotide sequence ID" value="NZ_JARMQG010000332.1"/>
</dbReference>
<evidence type="ECO:0000313" key="3">
    <source>
        <dbReference type="Proteomes" id="UP001330749"/>
    </source>
</evidence>
<dbReference type="InterPro" id="IPR002750">
    <property type="entry name" value="CobE/GbiG_C"/>
</dbReference>
<sequence>NWEFIYFTPKELNSVKMDMPSEKVFNFTGAYGVSEPAAKLYSGAERLELVKKKSGNVTISVAIIPY</sequence>